<sequence length="67" mass="7655">MLSLASSRCFSSRRVLVPVSLTACRHVLWAHGLRCRRQTLKREPRGQTCFAQPACRFNTSKVDGFFL</sequence>
<evidence type="ECO:0000313" key="2">
    <source>
        <dbReference type="Proteomes" id="UP001335648"/>
    </source>
</evidence>
<accession>A0AAN8AZJ4</accession>
<name>A0AAN8AZJ4_9TELE</name>
<reference evidence="1 2" key="1">
    <citation type="journal article" date="2023" name="Mol. Biol. Evol.">
        <title>Genomics of Secondarily Temperate Adaptation in the Only Non-Antarctic Icefish.</title>
        <authorList>
            <person name="Rivera-Colon A.G."/>
            <person name="Rayamajhi N."/>
            <person name="Minhas B.F."/>
            <person name="Madrigal G."/>
            <person name="Bilyk K.T."/>
            <person name="Yoon V."/>
            <person name="Hune M."/>
            <person name="Gregory S."/>
            <person name="Cheng C.H.C."/>
            <person name="Catchen J.M."/>
        </authorList>
    </citation>
    <scope>NUCLEOTIDE SEQUENCE [LARGE SCALE GENOMIC DNA]</scope>
    <source>
        <strain evidence="1">JC2023a</strain>
    </source>
</reference>
<evidence type="ECO:0000313" key="1">
    <source>
        <dbReference type="EMBL" id="KAK5875596.1"/>
    </source>
</evidence>
<proteinExistence type="predicted"/>
<comment type="caution">
    <text evidence="1">The sequence shown here is derived from an EMBL/GenBank/DDBJ whole genome shotgun (WGS) entry which is preliminary data.</text>
</comment>
<keyword evidence="2" id="KW-1185">Reference proteome</keyword>
<dbReference type="EMBL" id="JAULUE010002068">
    <property type="protein sequence ID" value="KAK5875596.1"/>
    <property type="molecule type" value="Genomic_DNA"/>
</dbReference>
<dbReference type="AlphaFoldDB" id="A0AAN8AZJ4"/>
<dbReference type="Proteomes" id="UP001335648">
    <property type="component" value="Unassembled WGS sequence"/>
</dbReference>
<organism evidence="1 2">
    <name type="scientific">Champsocephalus esox</name>
    <name type="common">pike icefish</name>
    <dbReference type="NCBI Taxonomy" id="159716"/>
    <lineage>
        <taxon>Eukaryota</taxon>
        <taxon>Metazoa</taxon>
        <taxon>Chordata</taxon>
        <taxon>Craniata</taxon>
        <taxon>Vertebrata</taxon>
        <taxon>Euteleostomi</taxon>
        <taxon>Actinopterygii</taxon>
        <taxon>Neopterygii</taxon>
        <taxon>Teleostei</taxon>
        <taxon>Neoteleostei</taxon>
        <taxon>Acanthomorphata</taxon>
        <taxon>Eupercaria</taxon>
        <taxon>Perciformes</taxon>
        <taxon>Notothenioidei</taxon>
        <taxon>Channichthyidae</taxon>
        <taxon>Champsocephalus</taxon>
    </lineage>
</organism>
<gene>
    <name evidence="1" type="ORF">CesoFtcFv8_026663</name>
</gene>
<protein>
    <submittedName>
        <fullName evidence="1">Uncharacterized protein</fullName>
    </submittedName>
</protein>